<reference evidence="2 3" key="1">
    <citation type="submission" date="2014-05" db="EMBL/GenBank/DDBJ databases">
        <title>Draft Genome Sequence of Nitratireductor basaltis Strain UMTGB225, A Marine Bacterium Isolated from Green Barrel Tunicate.</title>
        <authorList>
            <person name="Gan H.Y."/>
        </authorList>
    </citation>
    <scope>NUCLEOTIDE SEQUENCE [LARGE SCALE GENOMIC DNA]</scope>
    <source>
        <strain evidence="2 3">UMTGB225</strain>
    </source>
</reference>
<dbReference type="STRING" id="472175.EL18_00677"/>
<name>A0A084U9M4_9HYPH</name>
<dbReference type="InterPro" id="IPR051044">
    <property type="entry name" value="MAG_DAG_Lipase"/>
</dbReference>
<feature type="domain" description="Serine aminopeptidase S33" evidence="1">
    <location>
        <begin position="30"/>
        <end position="291"/>
    </location>
</feature>
<evidence type="ECO:0000313" key="3">
    <source>
        <dbReference type="Proteomes" id="UP000053675"/>
    </source>
</evidence>
<dbReference type="Pfam" id="PF12146">
    <property type="entry name" value="Hydrolase_4"/>
    <property type="match status" value="1"/>
</dbReference>
<protein>
    <submittedName>
        <fullName evidence="2">Alpha/beta hydrolase fold protein</fullName>
    </submittedName>
</protein>
<dbReference type="Gene3D" id="3.40.50.1820">
    <property type="entry name" value="alpha/beta hydrolase"/>
    <property type="match status" value="1"/>
</dbReference>
<dbReference type="PANTHER" id="PTHR11614">
    <property type="entry name" value="PHOSPHOLIPASE-RELATED"/>
    <property type="match status" value="1"/>
</dbReference>
<evidence type="ECO:0000313" key="2">
    <source>
        <dbReference type="EMBL" id="KFB09660.1"/>
    </source>
</evidence>
<accession>A0A084U9M4</accession>
<dbReference type="OrthoDB" id="9806902at2"/>
<dbReference type="RefSeq" id="WP_036479745.1">
    <property type="nucleotide sequence ID" value="NZ_JMQM01000001.1"/>
</dbReference>
<dbReference type="EMBL" id="JMQM01000001">
    <property type="protein sequence ID" value="KFB09660.1"/>
    <property type="molecule type" value="Genomic_DNA"/>
</dbReference>
<keyword evidence="2" id="KW-0378">Hydrolase</keyword>
<dbReference type="InterPro" id="IPR029058">
    <property type="entry name" value="AB_hydrolase_fold"/>
</dbReference>
<evidence type="ECO:0000259" key="1">
    <source>
        <dbReference type="Pfam" id="PF12146"/>
    </source>
</evidence>
<organism evidence="2 3">
    <name type="scientific">Nitratireductor basaltis</name>
    <dbReference type="NCBI Taxonomy" id="472175"/>
    <lineage>
        <taxon>Bacteria</taxon>
        <taxon>Pseudomonadati</taxon>
        <taxon>Pseudomonadota</taxon>
        <taxon>Alphaproteobacteria</taxon>
        <taxon>Hyphomicrobiales</taxon>
        <taxon>Phyllobacteriaceae</taxon>
        <taxon>Nitratireductor</taxon>
    </lineage>
</organism>
<keyword evidence="3" id="KW-1185">Reference proteome</keyword>
<dbReference type="AlphaFoldDB" id="A0A084U9M4"/>
<dbReference type="PATRIC" id="fig|472175.3.peg.692"/>
<proteinExistence type="predicted"/>
<gene>
    <name evidence="2" type="ORF">EL18_00677</name>
</gene>
<dbReference type="InterPro" id="IPR022742">
    <property type="entry name" value="Hydrolase_4"/>
</dbReference>
<dbReference type="SUPFAM" id="SSF53474">
    <property type="entry name" value="alpha/beta-Hydrolases"/>
    <property type="match status" value="1"/>
</dbReference>
<comment type="caution">
    <text evidence="2">The sequence shown here is derived from an EMBL/GenBank/DDBJ whole genome shotgun (WGS) entry which is preliminary data.</text>
</comment>
<sequence length="309" mass="34292">MAFDTETTLPSPTGARLHLNIMNARSAELAVVHVNHGLSEHSGRYARFAASLADAGFHVYAHDHRGHGHTTAPDAEQGVFAAEDGPLKVSDDMRAVHQHIKKEHPSLPVIMFGHSMGGQLALYHLTRFPSSVKAAAIWNAPIVPHLAARVAKLVLGWERFRLGSDVPSRLMPALTFASWSRATDENRTASDWLSRDREEVDKYIMDPLSGWLPSVSMWRDIFDINLAIADKDAFESVPRDLPLQIIGGEADPSTSNAKVTRKLAARLQDEGFSNIESRFYPDTRHETLNEINRDEATGDFIAWAKQACR</sequence>
<dbReference type="eggNOG" id="COG2267">
    <property type="taxonomic scope" value="Bacteria"/>
</dbReference>
<dbReference type="Proteomes" id="UP000053675">
    <property type="component" value="Unassembled WGS sequence"/>
</dbReference>
<dbReference type="GO" id="GO:0016787">
    <property type="term" value="F:hydrolase activity"/>
    <property type="evidence" value="ECO:0007669"/>
    <property type="project" value="UniProtKB-KW"/>
</dbReference>